<name>A0AAE0C4G3_9CHLO</name>
<evidence type="ECO:0000313" key="1">
    <source>
        <dbReference type="EMBL" id="KAK3233029.1"/>
    </source>
</evidence>
<dbReference type="EMBL" id="LGRX02035818">
    <property type="protein sequence ID" value="KAK3233029.1"/>
    <property type="molecule type" value="Genomic_DNA"/>
</dbReference>
<evidence type="ECO:0000313" key="2">
    <source>
        <dbReference type="EMBL" id="KAK3247548.1"/>
    </source>
</evidence>
<keyword evidence="3" id="KW-1185">Reference proteome</keyword>
<dbReference type="EMBL" id="LGRX02028873">
    <property type="protein sequence ID" value="KAK3247548.1"/>
    <property type="molecule type" value="Genomic_DNA"/>
</dbReference>
<protein>
    <submittedName>
        <fullName evidence="2">Uncharacterized protein</fullName>
    </submittedName>
</protein>
<proteinExistence type="predicted"/>
<reference evidence="2" key="2">
    <citation type="submission" date="2023-06" db="EMBL/GenBank/DDBJ databases">
        <title>Long-read-based genome assembly of the green algal bacterivore Cymbomonas tetramitiformis.</title>
        <authorList>
            <person name="Gyaltshen Y."/>
            <person name="Rozenberg A."/>
            <person name="Paasch A."/>
            <person name="Burns J.A."/>
            <person name="Warring S."/>
            <person name="Larson R."/>
            <person name="Maurer-Alcala X."/>
            <person name="Dacks J."/>
            <person name="Kim E."/>
        </authorList>
    </citation>
    <scope>NUCLEOTIDE SEQUENCE</scope>
    <source>
        <strain evidence="2">PLY_AMNH</strain>
    </source>
</reference>
<organism evidence="2 3">
    <name type="scientific">Cymbomonas tetramitiformis</name>
    <dbReference type="NCBI Taxonomy" id="36881"/>
    <lineage>
        <taxon>Eukaryota</taxon>
        <taxon>Viridiplantae</taxon>
        <taxon>Chlorophyta</taxon>
        <taxon>Pyramimonadophyceae</taxon>
        <taxon>Pyramimonadales</taxon>
        <taxon>Pyramimonadaceae</taxon>
        <taxon>Cymbomonas</taxon>
    </lineage>
</organism>
<comment type="caution">
    <text evidence="2">The sequence shown here is derived from an EMBL/GenBank/DDBJ whole genome shotgun (WGS) entry which is preliminary data.</text>
</comment>
<dbReference type="Proteomes" id="UP001190700">
    <property type="component" value="Unassembled WGS sequence"/>
</dbReference>
<evidence type="ECO:0000313" key="3">
    <source>
        <dbReference type="Proteomes" id="UP001190700"/>
    </source>
</evidence>
<sequence>MLTKDKAVKWARKAFEMDWKPKGVAEVNSSKKETKTSKPVVTVASYLADSDEEDDAVEYVEGVEEKDEFTRYLEVLNISA</sequence>
<dbReference type="AlphaFoldDB" id="A0AAE0C4G3"/>
<reference evidence="2 3" key="1">
    <citation type="journal article" date="2015" name="Genome Biol. Evol.">
        <title>Comparative Genomics of a Bacterivorous Green Alga Reveals Evolutionary Causalities and Consequences of Phago-Mixotrophic Mode of Nutrition.</title>
        <authorList>
            <person name="Burns J.A."/>
            <person name="Paasch A."/>
            <person name="Narechania A."/>
            <person name="Kim E."/>
        </authorList>
    </citation>
    <scope>NUCLEOTIDE SEQUENCE [LARGE SCALE GENOMIC DNA]</scope>
    <source>
        <strain evidence="2">PLY_AMNH</strain>
    </source>
</reference>
<accession>A0AAE0C4G3</accession>
<gene>
    <name evidence="2" type="ORF">CYMTET_42953</name>
    <name evidence="1" type="ORF">CYMTET_56646</name>
</gene>